<keyword evidence="3" id="KW-1185">Reference proteome</keyword>
<sequence>MSKADQEVVAILKDVFQLKFVRPLKSDHNLRIWIIRSSFLVSIVVIIARVILEMTGYEIEVEFSSAFNTPIAFFFTSLFLHINNEVEDTSVIMFVLTWASLMIGLYI</sequence>
<proteinExistence type="predicted"/>
<feature type="transmembrane region" description="Helical" evidence="1">
    <location>
        <begin position="64"/>
        <end position="83"/>
    </location>
</feature>
<keyword evidence="1" id="KW-0472">Membrane</keyword>
<name>A0AAN0Y2A1_VIBNA</name>
<evidence type="ECO:0000313" key="3">
    <source>
        <dbReference type="Proteomes" id="UP000092741"/>
    </source>
</evidence>
<dbReference type="Proteomes" id="UP000092741">
    <property type="component" value="Chromosome 1"/>
</dbReference>
<keyword evidence="1" id="KW-0812">Transmembrane</keyword>
<feature type="transmembrane region" description="Helical" evidence="1">
    <location>
        <begin position="32"/>
        <end position="52"/>
    </location>
</feature>
<accession>A0AAN0Y2A1</accession>
<feature type="transmembrane region" description="Helical" evidence="1">
    <location>
        <begin position="89"/>
        <end position="106"/>
    </location>
</feature>
<dbReference type="RefSeq" id="WP_020333050.1">
    <property type="nucleotide sequence ID" value="NZ_ATFJ01000001.1"/>
</dbReference>
<protein>
    <submittedName>
        <fullName evidence="2">Uncharacterized protein</fullName>
    </submittedName>
</protein>
<reference evidence="2 3" key="1">
    <citation type="submission" date="2016-07" db="EMBL/GenBank/DDBJ databases">
        <title>Developing Vibrio natriegens as a novel, fast-growing host for biotechnology.</title>
        <authorList>
            <person name="Weinstock M.T."/>
            <person name="Hesek E.D."/>
            <person name="Wilson C.M."/>
            <person name="Gibson D.G."/>
        </authorList>
    </citation>
    <scope>NUCLEOTIDE SEQUENCE [LARGE SCALE GENOMIC DNA]</scope>
    <source>
        <strain evidence="2 3">ATCC 14048</strain>
    </source>
</reference>
<dbReference type="GeneID" id="70912550"/>
<evidence type="ECO:0000256" key="1">
    <source>
        <dbReference type="SAM" id="Phobius"/>
    </source>
</evidence>
<evidence type="ECO:0000313" key="2">
    <source>
        <dbReference type="EMBL" id="ANQ12384.1"/>
    </source>
</evidence>
<dbReference type="EMBL" id="CP016345">
    <property type="protein sequence ID" value="ANQ12384.1"/>
    <property type="molecule type" value="Genomic_DNA"/>
</dbReference>
<organism evidence="2 3">
    <name type="scientific">Vibrio natriegens NBRC 15636 = ATCC 14048 = DSM 759</name>
    <dbReference type="NCBI Taxonomy" id="1219067"/>
    <lineage>
        <taxon>Bacteria</taxon>
        <taxon>Pseudomonadati</taxon>
        <taxon>Pseudomonadota</taxon>
        <taxon>Gammaproteobacteria</taxon>
        <taxon>Vibrionales</taxon>
        <taxon>Vibrionaceae</taxon>
        <taxon>Vibrio</taxon>
    </lineage>
</organism>
<gene>
    <name evidence="2" type="ORF">BA890_06280</name>
</gene>
<keyword evidence="1" id="KW-1133">Transmembrane helix</keyword>
<dbReference type="AlphaFoldDB" id="A0AAN0Y2A1"/>
<dbReference type="KEGG" id="vna:PN96_07070"/>